<evidence type="ECO:0000259" key="4">
    <source>
        <dbReference type="PROSITE" id="PS50995"/>
    </source>
</evidence>
<protein>
    <submittedName>
        <fullName evidence="5">MarR family transcriptional regulator</fullName>
    </submittedName>
</protein>
<organism evidence="5 6">
    <name type="scientific">Streptomyces spiralis</name>
    <dbReference type="NCBI Taxonomy" id="66376"/>
    <lineage>
        <taxon>Bacteria</taxon>
        <taxon>Bacillati</taxon>
        <taxon>Actinomycetota</taxon>
        <taxon>Actinomycetes</taxon>
        <taxon>Kitasatosporales</taxon>
        <taxon>Streptomycetaceae</taxon>
        <taxon>Streptomyces</taxon>
    </lineage>
</organism>
<dbReference type="SUPFAM" id="SSF46785">
    <property type="entry name" value="Winged helix' DNA-binding domain"/>
    <property type="match status" value="1"/>
</dbReference>
<dbReference type="Gene3D" id="1.10.10.10">
    <property type="entry name" value="Winged helix-like DNA-binding domain superfamily/Winged helix DNA-binding domain"/>
    <property type="match status" value="1"/>
</dbReference>
<dbReference type="InterPro" id="IPR039422">
    <property type="entry name" value="MarR/SlyA-like"/>
</dbReference>
<dbReference type="AlphaFoldDB" id="A0A919AHQ4"/>
<evidence type="ECO:0000313" key="6">
    <source>
        <dbReference type="Proteomes" id="UP000641386"/>
    </source>
</evidence>
<name>A0A919AHQ4_9ACTN</name>
<accession>A0A919AHQ4</accession>
<feature type="domain" description="HTH marR-type" evidence="4">
    <location>
        <begin position="1"/>
        <end position="146"/>
    </location>
</feature>
<evidence type="ECO:0000256" key="1">
    <source>
        <dbReference type="ARBA" id="ARBA00023015"/>
    </source>
</evidence>
<evidence type="ECO:0000256" key="3">
    <source>
        <dbReference type="ARBA" id="ARBA00023163"/>
    </source>
</evidence>
<dbReference type="SMART" id="SM00347">
    <property type="entry name" value="HTH_MARR"/>
    <property type="match status" value="1"/>
</dbReference>
<dbReference type="GO" id="GO:0006950">
    <property type="term" value="P:response to stress"/>
    <property type="evidence" value="ECO:0007669"/>
    <property type="project" value="TreeGrafter"/>
</dbReference>
<dbReference type="InterPro" id="IPR036388">
    <property type="entry name" value="WH-like_DNA-bd_sf"/>
</dbReference>
<dbReference type="PANTHER" id="PTHR33164:SF64">
    <property type="entry name" value="TRANSCRIPTIONAL REGULATOR SLYA"/>
    <property type="match status" value="1"/>
</dbReference>
<dbReference type="PROSITE" id="PS50995">
    <property type="entry name" value="HTH_MARR_2"/>
    <property type="match status" value="1"/>
</dbReference>
<gene>
    <name evidence="5" type="ORF">GCM10014715_75730</name>
</gene>
<keyword evidence="2" id="KW-0238">DNA-binding</keyword>
<proteinExistence type="predicted"/>
<dbReference type="EMBL" id="BNBC01000054">
    <property type="protein sequence ID" value="GHF08728.1"/>
    <property type="molecule type" value="Genomic_DNA"/>
</dbReference>
<dbReference type="GO" id="GO:0003677">
    <property type="term" value="F:DNA binding"/>
    <property type="evidence" value="ECO:0007669"/>
    <property type="project" value="UniProtKB-KW"/>
</dbReference>
<dbReference type="PANTHER" id="PTHR33164">
    <property type="entry name" value="TRANSCRIPTIONAL REGULATOR, MARR FAMILY"/>
    <property type="match status" value="1"/>
</dbReference>
<dbReference type="GO" id="GO:0003700">
    <property type="term" value="F:DNA-binding transcription factor activity"/>
    <property type="evidence" value="ECO:0007669"/>
    <property type="project" value="InterPro"/>
</dbReference>
<keyword evidence="3" id="KW-0804">Transcription</keyword>
<sequence>MGTASEGATPGFLVWRLSMTWRVAVDRAVAPLGLTHAQYSLVASLYGMQRSGLRPSQRRLADHTGLEPLYVSKLARGLESAGLLERTRDPKDPRAVQLALTERGRDVTEQAIKVVQGLLRQLLEPLGGLDSPRARAFTRELATLLDAPLDPFSQNSEHEKEQS</sequence>
<dbReference type="RefSeq" id="WP_189907345.1">
    <property type="nucleotide sequence ID" value="NZ_BNBC01000054.1"/>
</dbReference>
<reference evidence="5" key="1">
    <citation type="journal article" date="2014" name="Int. J. Syst. Evol. Microbiol.">
        <title>Complete genome sequence of Corynebacterium casei LMG S-19264T (=DSM 44701T), isolated from a smear-ripened cheese.</title>
        <authorList>
            <consortium name="US DOE Joint Genome Institute (JGI-PGF)"/>
            <person name="Walter F."/>
            <person name="Albersmeier A."/>
            <person name="Kalinowski J."/>
            <person name="Ruckert C."/>
        </authorList>
    </citation>
    <scope>NUCLEOTIDE SEQUENCE</scope>
    <source>
        <strain evidence="5">JCM 3302</strain>
    </source>
</reference>
<dbReference type="InterPro" id="IPR000835">
    <property type="entry name" value="HTH_MarR-typ"/>
</dbReference>
<evidence type="ECO:0000256" key="2">
    <source>
        <dbReference type="ARBA" id="ARBA00023125"/>
    </source>
</evidence>
<evidence type="ECO:0000313" key="5">
    <source>
        <dbReference type="EMBL" id="GHF08728.1"/>
    </source>
</evidence>
<dbReference type="InterPro" id="IPR036390">
    <property type="entry name" value="WH_DNA-bd_sf"/>
</dbReference>
<keyword evidence="1" id="KW-0805">Transcription regulation</keyword>
<keyword evidence="6" id="KW-1185">Reference proteome</keyword>
<comment type="caution">
    <text evidence="5">The sequence shown here is derived from an EMBL/GenBank/DDBJ whole genome shotgun (WGS) entry which is preliminary data.</text>
</comment>
<dbReference type="Proteomes" id="UP000641386">
    <property type="component" value="Unassembled WGS sequence"/>
</dbReference>
<reference evidence="5" key="2">
    <citation type="submission" date="2020-09" db="EMBL/GenBank/DDBJ databases">
        <authorList>
            <person name="Sun Q."/>
            <person name="Ohkuma M."/>
        </authorList>
    </citation>
    <scope>NUCLEOTIDE SEQUENCE</scope>
    <source>
        <strain evidence="5">JCM 3302</strain>
    </source>
</reference>
<dbReference type="Pfam" id="PF01047">
    <property type="entry name" value="MarR"/>
    <property type="match status" value="1"/>
</dbReference>